<proteinExistence type="predicted"/>
<organism evidence="15 16">
    <name type="scientific">Bowmanella dokdonensis</name>
    <dbReference type="NCBI Taxonomy" id="751969"/>
    <lineage>
        <taxon>Bacteria</taxon>
        <taxon>Pseudomonadati</taxon>
        <taxon>Pseudomonadota</taxon>
        <taxon>Gammaproteobacteria</taxon>
        <taxon>Alteromonadales</taxon>
        <taxon>Alteromonadaceae</taxon>
        <taxon>Bowmanella</taxon>
    </lineage>
</organism>
<dbReference type="InterPro" id="IPR001789">
    <property type="entry name" value="Sig_transdc_resp-reg_receiver"/>
</dbReference>
<dbReference type="InterPro" id="IPR003661">
    <property type="entry name" value="HisK_dim/P_dom"/>
</dbReference>
<gene>
    <name evidence="15" type="ORF">J0A66_10155</name>
</gene>
<comment type="subcellular location">
    <subcellularLocation>
        <location evidence="2">Cell membrane</location>
    </subcellularLocation>
</comment>
<dbReference type="RefSeq" id="WP_206573686.1">
    <property type="nucleotide sequence ID" value="NZ_JAFKCV010000004.1"/>
</dbReference>
<keyword evidence="4" id="KW-1003">Cell membrane</keyword>
<dbReference type="PROSITE" id="PS50110">
    <property type="entry name" value="RESPONSE_REGULATORY"/>
    <property type="match status" value="1"/>
</dbReference>
<dbReference type="CDD" id="cd00082">
    <property type="entry name" value="HisKA"/>
    <property type="match status" value="1"/>
</dbReference>
<dbReference type="EMBL" id="JAFKCV010000004">
    <property type="protein sequence ID" value="MBN7825585.1"/>
    <property type="molecule type" value="Genomic_DNA"/>
</dbReference>
<evidence type="ECO:0000256" key="6">
    <source>
        <dbReference type="ARBA" id="ARBA00022679"/>
    </source>
</evidence>
<dbReference type="InterPro" id="IPR005467">
    <property type="entry name" value="His_kinase_dom"/>
</dbReference>
<evidence type="ECO:0000256" key="1">
    <source>
        <dbReference type="ARBA" id="ARBA00000085"/>
    </source>
</evidence>
<evidence type="ECO:0000259" key="13">
    <source>
        <dbReference type="PROSITE" id="PS50109"/>
    </source>
</evidence>
<dbReference type="Pfam" id="PF01590">
    <property type="entry name" value="GAF"/>
    <property type="match status" value="1"/>
</dbReference>
<keyword evidence="7" id="KW-0547">Nucleotide-binding</keyword>
<evidence type="ECO:0000256" key="10">
    <source>
        <dbReference type="ARBA" id="ARBA00023012"/>
    </source>
</evidence>
<dbReference type="SUPFAM" id="SSF47384">
    <property type="entry name" value="Homodimeric domain of signal transducing histidine kinase"/>
    <property type="match status" value="1"/>
</dbReference>
<dbReference type="PANTHER" id="PTHR43047:SF72">
    <property type="entry name" value="OSMOSENSING HISTIDINE PROTEIN KINASE SLN1"/>
    <property type="match status" value="1"/>
</dbReference>
<dbReference type="Gene3D" id="3.30.450.40">
    <property type="match status" value="1"/>
</dbReference>
<evidence type="ECO:0000256" key="4">
    <source>
        <dbReference type="ARBA" id="ARBA00022475"/>
    </source>
</evidence>
<accession>A0A939IP68</accession>
<dbReference type="Gene3D" id="3.30.565.10">
    <property type="entry name" value="Histidine kinase-like ATPase, C-terminal domain"/>
    <property type="match status" value="1"/>
</dbReference>
<evidence type="ECO:0000256" key="12">
    <source>
        <dbReference type="PROSITE-ProRule" id="PRU00169"/>
    </source>
</evidence>
<keyword evidence="5 12" id="KW-0597">Phosphoprotein</keyword>
<keyword evidence="11" id="KW-0472">Membrane</keyword>
<dbReference type="EC" id="2.7.13.3" evidence="3"/>
<dbReference type="Gene3D" id="3.40.50.2300">
    <property type="match status" value="1"/>
</dbReference>
<reference evidence="15" key="1">
    <citation type="submission" date="2021-03" db="EMBL/GenBank/DDBJ databases">
        <title>novel species isolated from a fishpond in China.</title>
        <authorList>
            <person name="Lu H."/>
            <person name="Cai Z."/>
        </authorList>
    </citation>
    <scope>NUCLEOTIDE SEQUENCE</scope>
    <source>
        <strain evidence="15">JCM 30855</strain>
    </source>
</reference>
<evidence type="ECO:0000256" key="7">
    <source>
        <dbReference type="ARBA" id="ARBA00022741"/>
    </source>
</evidence>
<dbReference type="Pfam" id="PF00512">
    <property type="entry name" value="HisKA"/>
    <property type="match status" value="1"/>
</dbReference>
<dbReference type="Pfam" id="PF02518">
    <property type="entry name" value="HATPase_c"/>
    <property type="match status" value="1"/>
</dbReference>
<dbReference type="FunFam" id="3.30.565.10:FF:000023">
    <property type="entry name" value="PAS domain-containing sensor histidine kinase"/>
    <property type="match status" value="1"/>
</dbReference>
<dbReference type="PANTHER" id="PTHR43047">
    <property type="entry name" value="TWO-COMPONENT HISTIDINE PROTEIN KINASE"/>
    <property type="match status" value="1"/>
</dbReference>
<dbReference type="CDD" id="cd16922">
    <property type="entry name" value="HATPase_EvgS-ArcB-TorS-like"/>
    <property type="match status" value="1"/>
</dbReference>
<dbReference type="PRINTS" id="PR00344">
    <property type="entry name" value="BCTRLSENSOR"/>
</dbReference>
<dbReference type="PROSITE" id="PS50109">
    <property type="entry name" value="HIS_KIN"/>
    <property type="match status" value="1"/>
</dbReference>
<dbReference type="SMART" id="SM00387">
    <property type="entry name" value="HATPase_c"/>
    <property type="match status" value="1"/>
</dbReference>
<dbReference type="SUPFAM" id="SSF55874">
    <property type="entry name" value="ATPase domain of HSP90 chaperone/DNA topoisomerase II/histidine kinase"/>
    <property type="match status" value="1"/>
</dbReference>
<keyword evidence="10" id="KW-0902">Two-component regulatory system</keyword>
<evidence type="ECO:0000313" key="16">
    <source>
        <dbReference type="Proteomes" id="UP000664654"/>
    </source>
</evidence>
<evidence type="ECO:0000256" key="11">
    <source>
        <dbReference type="ARBA" id="ARBA00023136"/>
    </source>
</evidence>
<dbReference type="Pfam" id="PF00072">
    <property type="entry name" value="Response_reg"/>
    <property type="match status" value="1"/>
</dbReference>
<dbReference type="SMART" id="SM00388">
    <property type="entry name" value="HisKA"/>
    <property type="match status" value="1"/>
</dbReference>
<evidence type="ECO:0000256" key="3">
    <source>
        <dbReference type="ARBA" id="ARBA00012438"/>
    </source>
</evidence>
<keyword evidence="9" id="KW-0067">ATP-binding</keyword>
<dbReference type="Gene3D" id="1.10.287.130">
    <property type="match status" value="1"/>
</dbReference>
<dbReference type="SUPFAM" id="SSF55781">
    <property type="entry name" value="GAF domain-like"/>
    <property type="match status" value="1"/>
</dbReference>
<feature type="modified residue" description="4-aspartylphosphate" evidence="12">
    <location>
        <position position="468"/>
    </location>
</feature>
<dbReference type="InterPro" id="IPR004358">
    <property type="entry name" value="Sig_transdc_His_kin-like_C"/>
</dbReference>
<keyword evidence="6" id="KW-0808">Transferase</keyword>
<dbReference type="GO" id="GO:0005886">
    <property type="term" value="C:plasma membrane"/>
    <property type="evidence" value="ECO:0007669"/>
    <property type="project" value="UniProtKB-SubCell"/>
</dbReference>
<comment type="caution">
    <text evidence="15">The sequence shown here is derived from an EMBL/GenBank/DDBJ whole genome shotgun (WGS) entry which is preliminary data.</text>
</comment>
<dbReference type="InterPro" id="IPR003018">
    <property type="entry name" value="GAF"/>
</dbReference>
<dbReference type="InterPro" id="IPR036890">
    <property type="entry name" value="HATPase_C_sf"/>
</dbReference>
<dbReference type="InterPro" id="IPR029016">
    <property type="entry name" value="GAF-like_dom_sf"/>
</dbReference>
<keyword evidence="16" id="KW-1185">Reference proteome</keyword>
<dbReference type="GO" id="GO:0009927">
    <property type="term" value="F:histidine phosphotransfer kinase activity"/>
    <property type="evidence" value="ECO:0007669"/>
    <property type="project" value="TreeGrafter"/>
</dbReference>
<evidence type="ECO:0000256" key="5">
    <source>
        <dbReference type="ARBA" id="ARBA00022553"/>
    </source>
</evidence>
<feature type="domain" description="Response regulatory" evidence="14">
    <location>
        <begin position="418"/>
        <end position="533"/>
    </location>
</feature>
<dbReference type="AlphaFoldDB" id="A0A939IP68"/>
<dbReference type="InterPro" id="IPR011006">
    <property type="entry name" value="CheY-like_superfamily"/>
</dbReference>
<dbReference type="GO" id="GO:0005524">
    <property type="term" value="F:ATP binding"/>
    <property type="evidence" value="ECO:0007669"/>
    <property type="project" value="UniProtKB-KW"/>
</dbReference>
<dbReference type="Proteomes" id="UP000664654">
    <property type="component" value="Unassembled WGS sequence"/>
</dbReference>
<dbReference type="SMART" id="SM00065">
    <property type="entry name" value="GAF"/>
    <property type="match status" value="1"/>
</dbReference>
<dbReference type="SMART" id="SM00448">
    <property type="entry name" value="REC"/>
    <property type="match status" value="1"/>
</dbReference>
<evidence type="ECO:0000313" key="15">
    <source>
        <dbReference type="EMBL" id="MBN7825585.1"/>
    </source>
</evidence>
<dbReference type="SUPFAM" id="SSF52172">
    <property type="entry name" value="CheY-like"/>
    <property type="match status" value="1"/>
</dbReference>
<evidence type="ECO:0000259" key="14">
    <source>
        <dbReference type="PROSITE" id="PS50110"/>
    </source>
</evidence>
<keyword evidence="8" id="KW-0418">Kinase</keyword>
<comment type="catalytic activity">
    <reaction evidence="1">
        <text>ATP + protein L-histidine = ADP + protein N-phospho-L-histidine.</text>
        <dbReference type="EC" id="2.7.13.3"/>
    </reaction>
</comment>
<dbReference type="InterPro" id="IPR036097">
    <property type="entry name" value="HisK_dim/P_sf"/>
</dbReference>
<dbReference type="GO" id="GO:0000155">
    <property type="term" value="F:phosphorelay sensor kinase activity"/>
    <property type="evidence" value="ECO:0007669"/>
    <property type="project" value="InterPro"/>
</dbReference>
<evidence type="ECO:0000256" key="2">
    <source>
        <dbReference type="ARBA" id="ARBA00004236"/>
    </source>
</evidence>
<dbReference type="InterPro" id="IPR003594">
    <property type="entry name" value="HATPase_dom"/>
</dbReference>
<evidence type="ECO:0000256" key="9">
    <source>
        <dbReference type="ARBA" id="ARBA00022840"/>
    </source>
</evidence>
<evidence type="ECO:0000256" key="8">
    <source>
        <dbReference type="ARBA" id="ARBA00022777"/>
    </source>
</evidence>
<sequence length="539" mass="59820">MQVAPCTKDENARLRALYDYQILDTEAEKSFDDLTRLASYLCQTPIALISLIDPERQWFKARVGLEVSETPRDLAFCAHAIHGRDVMEVQNALQDPRFADNPLVTGPPNIRFYAGAPLLTPDGHAVGTLCVISDKPHRLSDEQRQGLHVLARSVISQLELRKTVRRLTQVSQYKSDFLSNMSHELRTPLNAILVCSQLLREQLPGITGKPFSDYLEHIHFSAERLLAQINSVLDLSKVEAGKMTLNPVQIAPAEYFHRLHSMMSAQAAEKSLLFELELHESLPGQLLVDMEKLAQILINLLSNAIKFTAPGGRVSTHVYSLDERLEIVVRDTGIGIAPQDQQRIFGRFEQVPGAHAKQGTGLGLAISRSLVELMQGELKLYSEPGVGTQIKVRLPLEQALSPVPQVRPAQPAFALDKQILLVEDDSINQQVARALFASLGLDIHITGSAEQALELVQQSPHFDLIFMDRHLPGMDGLSCCRQLYAQGINAPMVMLSADLHLRDSLAQLPFPALDFLAKPLDKQALIKILNKLIPEDGEN</sequence>
<name>A0A939IP68_9ALTE</name>
<protein>
    <recommendedName>
        <fullName evidence="3">histidine kinase</fullName>
        <ecNumber evidence="3">2.7.13.3</ecNumber>
    </recommendedName>
</protein>
<feature type="domain" description="Histidine kinase" evidence="13">
    <location>
        <begin position="180"/>
        <end position="398"/>
    </location>
</feature>
<dbReference type="CDD" id="cd17546">
    <property type="entry name" value="REC_hyHK_CKI1_RcsC-like"/>
    <property type="match status" value="1"/>
</dbReference>